<dbReference type="EMBL" id="PIQF01000001">
    <property type="protein sequence ID" value="RUO77327.1"/>
    <property type="molecule type" value="Genomic_DNA"/>
</dbReference>
<evidence type="ECO:0000313" key="3">
    <source>
        <dbReference type="Proteomes" id="UP000287908"/>
    </source>
</evidence>
<sequence>MKMYLLIAVSCLLASAVAYADQPAPTCSAEACVQLKHNKEFERLSVKVWDAQGDVIHSNQFDLDKTAKLVHQSHGEAKLTDVEQIPPSPCTSGQYCSESRSATYETATDIVTVTLTFIYHGEELFDVGISNSNVTFPHNSSQDAE</sequence>
<keyword evidence="3" id="KW-1185">Reference proteome</keyword>
<dbReference type="AlphaFoldDB" id="A0A432ZH36"/>
<comment type="caution">
    <text evidence="2">The sequence shown here is derived from an EMBL/GenBank/DDBJ whole genome shotgun (WGS) entry which is preliminary data.</text>
</comment>
<name>A0A432ZH36_9GAMM</name>
<gene>
    <name evidence="2" type="ORF">CWI81_02260</name>
</gene>
<dbReference type="RefSeq" id="WP_126783600.1">
    <property type="nucleotide sequence ID" value="NZ_PIQF01000001.1"/>
</dbReference>
<proteinExistence type="predicted"/>
<feature type="chain" id="PRO_5019297244" evidence="1">
    <location>
        <begin position="21"/>
        <end position="145"/>
    </location>
</feature>
<feature type="signal peptide" evidence="1">
    <location>
        <begin position="1"/>
        <end position="20"/>
    </location>
</feature>
<dbReference type="Proteomes" id="UP000287908">
    <property type="component" value="Unassembled WGS sequence"/>
</dbReference>
<accession>A0A432ZH36</accession>
<evidence type="ECO:0000256" key="1">
    <source>
        <dbReference type="SAM" id="SignalP"/>
    </source>
</evidence>
<reference evidence="2 3" key="1">
    <citation type="journal article" date="2011" name="Front. Microbiol.">
        <title>Genomic signatures of strain selection and enhancement in Bacillus atrophaeus var. globigii, a historical biowarfare simulant.</title>
        <authorList>
            <person name="Gibbons H.S."/>
            <person name="Broomall S.M."/>
            <person name="McNew L.A."/>
            <person name="Daligault H."/>
            <person name="Chapman C."/>
            <person name="Bruce D."/>
            <person name="Karavis M."/>
            <person name="Krepps M."/>
            <person name="McGregor P.A."/>
            <person name="Hong C."/>
            <person name="Park K.H."/>
            <person name="Akmal A."/>
            <person name="Feldman A."/>
            <person name="Lin J.S."/>
            <person name="Chang W.E."/>
            <person name="Higgs B.W."/>
            <person name="Demirev P."/>
            <person name="Lindquist J."/>
            <person name="Liem A."/>
            <person name="Fochler E."/>
            <person name="Read T.D."/>
            <person name="Tapia R."/>
            <person name="Johnson S."/>
            <person name="Bishop-Lilly K.A."/>
            <person name="Detter C."/>
            <person name="Han C."/>
            <person name="Sozhamannan S."/>
            <person name="Rosenzweig C.N."/>
            <person name="Skowronski E.W."/>
        </authorList>
    </citation>
    <scope>NUCLEOTIDE SEQUENCE [LARGE SCALE GENOMIC DNA]</scope>
    <source>
        <strain evidence="2 3">CL-SP19</strain>
    </source>
</reference>
<organism evidence="2 3">
    <name type="scientific">Idiomarina seosinensis</name>
    <dbReference type="NCBI Taxonomy" id="281739"/>
    <lineage>
        <taxon>Bacteria</taxon>
        <taxon>Pseudomonadati</taxon>
        <taxon>Pseudomonadota</taxon>
        <taxon>Gammaproteobacteria</taxon>
        <taxon>Alteromonadales</taxon>
        <taxon>Idiomarinaceae</taxon>
        <taxon>Idiomarina</taxon>
    </lineage>
</organism>
<protein>
    <submittedName>
        <fullName evidence="2">Uncharacterized protein</fullName>
    </submittedName>
</protein>
<evidence type="ECO:0000313" key="2">
    <source>
        <dbReference type="EMBL" id="RUO77327.1"/>
    </source>
</evidence>
<dbReference type="OrthoDB" id="9938209at2"/>
<keyword evidence="1" id="KW-0732">Signal</keyword>